<protein>
    <submittedName>
        <fullName evidence="1">Uncharacterized protein</fullName>
    </submittedName>
</protein>
<evidence type="ECO:0000313" key="2">
    <source>
        <dbReference type="Proteomes" id="UP000543556"/>
    </source>
</evidence>
<name>A0A7Y7II48_9MICC</name>
<organism evidence="1 2">
    <name type="scientific">Arthrobacter wenxiniae</name>
    <dbReference type="NCBI Taxonomy" id="2713570"/>
    <lineage>
        <taxon>Bacteria</taxon>
        <taxon>Bacillati</taxon>
        <taxon>Actinomycetota</taxon>
        <taxon>Actinomycetes</taxon>
        <taxon>Micrococcales</taxon>
        <taxon>Micrococcaceae</taxon>
        <taxon>Arthrobacter</taxon>
    </lineage>
</organism>
<comment type="caution">
    <text evidence="1">The sequence shown here is derived from an EMBL/GenBank/DDBJ whole genome shotgun (WGS) entry which is preliminary data.</text>
</comment>
<dbReference type="EMBL" id="JAAMFM010000021">
    <property type="protein sequence ID" value="NVM95909.1"/>
    <property type="molecule type" value="Genomic_DNA"/>
</dbReference>
<dbReference type="Proteomes" id="UP000543556">
    <property type="component" value="Unassembled WGS sequence"/>
</dbReference>
<keyword evidence="2" id="KW-1185">Reference proteome</keyword>
<sequence>MQIQDWWPLVDEPTRQWLRDNNGDVVPPDVLARITAVAGDATAGAPWAGGSGPDGFLLSDEAVDWIEEAANDEQRPV</sequence>
<dbReference type="RefSeq" id="WP_176635635.1">
    <property type="nucleotide sequence ID" value="NZ_JAAMFM010000021.1"/>
</dbReference>
<reference evidence="1 2" key="1">
    <citation type="submission" date="2020-02" db="EMBL/GenBank/DDBJ databases">
        <title>Genome sequence of strain AETb3-4.</title>
        <authorList>
            <person name="Gao J."/>
            <person name="Zhang X."/>
        </authorList>
    </citation>
    <scope>NUCLEOTIDE SEQUENCE [LARGE SCALE GENOMIC DNA]</scope>
    <source>
        <strain evidence="1 2">AETb3-4</strain>
    </source>
</reference>
<accession>A0A7Y7II48</accession>
<dbReference type="AlphaFoldDB" id="A0A7Y7II48"/>
<gene>
    <name evidence="1" type="ORF">G6034_13550</name>
</gene>
<evidence type="ECO:0000313" key="1">
    <source>
        <dbReference type="EMBL" id="NVM95909.1"/>
    </source>
</evidence>
<proteinExistence type="predicted"/>